<dbReference type="Gene3D" id="3.30.420.40">
    <property type="match status" value="2"/>
</dbReference>
<accession>A0ABV7YI31</accession>
<evidence type="ECO:0000313" key="6">
    <source>
        <dbReference type="EMBL" id="MFC3764009.1"/>
    </source>
</evidence>
<reference evidence="7" key="1">
    <citation type="journal article" date="2019" name="Int. J. Syst. Evol. Microbiol.">
        <title>The Global Catalogue of Microorganisms (GCM) 10K type strain sequencing project: providing services to taxonomists for standard genome sequencing and annotation.</title>
        <authorList>
            <consortium name="The Broad Institute Genomics Platform"/>
            <consortium name="The Broad Institute Genome Sequencing Center for Infectious Disease"/>
            <person name="Wu L."/>
            <person name="Ma J."/>
        </authorList>
    </citation>
    <scope>NUCLEOTIDE SEQUENCE [LARGE SCALE GENOMIC DNA]</scope>
    <source>
        <strain evidence="7">CGMCC 4.7241</strain>
    </source>
</reference>
<evidence type="ECO:0000313" key="7">
    <source>
        <dbReference type="Proteomes" id="UP001595699"/>
    </source>
</evidence>
<dbReference type="EC" id="2.7.1.-" evidence="6"/>
<proteinExistence type="inferred from homology"/>
<dbReference type="PANTHER" id="PTHR43095:SF3">
    <property type="entry name" value="L-XYLULOSE_3-KETO-L-GULONATE KINASE"/>
    <property type="match status" value="1"/>
</dbReference>
<dbReference type="InterPro" id="IPR043129">
    <property type="entry name" value="ATPase_NBD"/>
</dbReference>
<dbReference type="EMBL" id="JBHRZH010000022">
    <property type="protein sequence ID" value="MFC3764009.1"/>
    <property type="molecule type" value="Genomic_DNA"/>
</dbReference>
<dbReference type="InterPro" id="IPR018484">
    <property type="entry name" value="FGGY_N"/>
</dbReference>
<dbReference type="Pfam" id="PF02782">
    <property type="entry name" value="FGGY_C"/>
    <property type="match status" value="1"/>
</dbReference>
<evidence type="ECO:0000259" key="5">
    <source>
        <dbReference type="Pfam" id="PF02782"/>
    </source>
</evidence>
<sequence>MAELLLGVDAGQTVTKAVLFDLAGRQVGIGTAQVATRSPRSRWVERDMDEVWAALGAAVQACLVGFSAADVLAVGIAGHGDGLYPVDASLRAFRPAITAMDTRAHALLAEWRADGTWDRALTLTGTVPFAGSPAPLLAWLQREEPAVLERARWLLFCKDWLRLRLTGSVATDVTDASASFTDVRAQAYSFEALKMFGLTGLEDRLPTLAASSDVAGVVTDEAAAATGLRAGTPVVVGAHDVDAAAVGLGAAAPGQLSVIAGTFSINQVVSSSVSVDARWQARSFVRPGQWLNMGTSPASATNVEWFLSLLGLTGPSAYATAAAEVASALGGRSEVVYLPFLYGSPHGDAASGTFLGARGWHGRAQLLRGLFEGVVFNHRYHVEALREGFDVGPAVRLGGGVARSDVWSQLFADALRAPVEVTDTDEAGARGAALLAGVGVGALDDWNLARVSRRYDPSPERGEVLDEAYATYRAAIEALGPVWDRLG</sequence>
<keyword evidence="2 6" id="KW-0808">Transferase</keyword>
<organism evidence="6 7">
    <name type="scientific">Tenggerimyces flavus</name>
    <dbReference type="NCBI Taxonomy" id="1708749"/>
    <lineage>
        <taxon>Bacteria</taxon>
        <taxon>Bacillati</taxon>
        <taxon>Actinomycetota</taxon>
        <taxon>Actinomycetes</taxon>
        <taxon>Propionibacteriales</taxon>
        <taxon>Nocardioidaceae</taxon>
        <taxon>Tenggerimyces</taxon>
    </lineage>
</organism>
<dbReference type="GO" id="GO:0016301">
    <property type="term" value="F:kinase activity"/>
    <property type="evidence" value="ECO:0007669"/>
    <property type="project" value="UniProtKB-KW"/>
</dbReference>
<dbReference type="Pfam" id="PF00370">
    <property type="entry name" value="FGGY_N"/>
    <property type="match status" value="1"/>
</dbReference>
<keyword evidence="3 6" id="KW-0418">Kinase</keyword>
<dbReference type="CDD" id="cd07802">
    <property type="entry name" value="ASKHA_NBD_FGGY_EcLyxK-like"/>
    <property type="match status" value="1"/>
</dbReference>
<dbReference type="PANTHER" id="PTHR43095">
    <property type="entry name" value="SUGAR KINASE"/>
    <property type="match status" value="1"/>
</dbReference>
<dbReference type="SUPFAM" id="SSF53067">
    <property type="entry name" value="Actin-like ATPase domain"/>
    <property type="match status" value="2"/>
</dbReference>
<evidence type="ECO:0000256" key="1">
    <source>
        <dbReference type="ARBA" id="ARBA00009156"/>
    </source>
</evidence>
<dbReference type="Proteomes" id="UP001595699">
    <property type="component" value="Unassembled WGS sequence"/>
</dbReference>
<keyword evidence="7" id="KW-1185">Reference proteome</keyword>
<name>A0ABV7YI31_9ACTN</name>
<evidence type="ECO:0000259" key="4">
    <source>
        <dbReference type="Pfam" id="PF00370"/>
    </source>
</evidence>
<dbReference type="InterPro" id="IPR050406">
    <property type="entry name" value="FGGY_Carb_Kinase"/>
</dbReference>
<dbReference type="PIRSF" id="PIRSF000538">
    <property type="entry name" value="GlpK"/>
    <property type="match status" value="1"/>
</dbReference>
<protein>
    <submittedName>
        <fullName evidence="6">FGGY-family carbohydrate kinase</fullName>
        <ecNumber evidence="6">2.7.1.-</ecNumber>
    </submittedName>
</protein>
<feature type="domain" description="Carbohydrate kinase FGGY N-terminal" evidence="4">
    <location>
        <begin position="5"/>
        <end position="247"/>
    </location>
</feature>
<feature type="domain" description="Carbohydrate kinase FGGY C-terminal" evidence="5">
    <location>
        <begin position="258"/>
        <end position="438"/>
    </location>
</feature>
<comment type="similarity">
    <text evidence="1">Belongs to the FGGY kinase family.</text>
</comment>
<dbReference type="RefSeq" id="WP_205116173.1">
    <property type="nucleotide sequence ID" value="NZ_JAFBCM010000001.1"/>
</dbReference>
<dbReference type="InterPro" id="IPR000577">
    <property type="entry name" value="Carb_kinase_FGGY"/>
</dbReference>
<comment type="caution">
    <text evidence="6">The sequence shown here is derived from an EMBL/GenBank/DDBJ whole genome shotgun (WGS) entry which is preliminary data.</text>
</comment>
<evidence type="ECO:0000256" key="3">
    <source>
        <dbReference type="ARBA" id="ARBA00022777"/>
    </source>
</evidence>
<dbReference type="InterPro" id="IPR018485">
    <property type="entry name" value="FGGY_C"/>
</dbReference>
<gene>
    <name evidence="6" type="ORF">ACFOUW_24460</name>
</gene>
<evidence type="ECO:0000256" key="2">
    <source>
        <dbReference type="ARBA" id="ARBA00022679"/>
    </source>
</evidence>